<comment type="caution">
    <text evidence="7">The sequence shown here is derived from an EMBL/GenBank/DDBJ whole genome shotgun (WGS) entry which is preliminary data.</text>
</comment>
<dbReference type="AlphaFoldDB" id="A0A931BBJ0"/>
<dbReference type="GO" id="GO:0005524">
    <property type="term" value="F:ATP binding"/>
    <property type="evidence" value="ECO:0007669"/>
    <property type="project" value="UniProtKB-KW"/>
</dbReference>
<keyword evidence="3" id="KW-0547">Nucleotide-binding</keyword>
<keyword evidence="2" id="KW-0963">Cytoplasm</keyword>
<dbReference type="EMBL" id="JADPRT010000024">
    <property type="protein sequence ID" value="MBF9073633.1"/>
    <property type="molecule type" value="Genomic_DNA"/>
</dbReference>
<keyword evidence="5" id="KW-0133">Cell shape</keyword>
<proteinExistence type="inferred from homology"/>
<dbReference type="InterPro" id="IPR043129">
    <property type="entry name" value="ATPase_NBD"/>
</dbReference>
<comment type="similarity">
    <text evidence="6">Belongs to the FtsA/MreB family.</text>
</comment>
<dbReference type="Pfam" id="PF06723">
    <property type="entry name" value="MreB_Mbl"/>
    <property type="match status" value="1"/>
</dbReference>
<dbReference type="Gene3D" id="3.30.420.40">
    <property type="match status" value="3"/>
</dbReference>
<evidence type="ECO:0000256" key="3">
    <source>
        <dbReference type="ARBA" id="ARBA00022741"/>
    </source>
</evidence>
<dbReference type="PANTHER" id="PTHR42749:SF1">
    <property type="entry name" value="CELL SHAPE-DETERMINING PROTEIN MREB"/>
    <property type="match status" value="1"/>
</dbReference>
<evidence type="ECO:0000313" key="7">
    <source>
        <dbReference type="EMBL" id="MBF9073633.1"/>
    </source>
</evidence>
<evidence type="ECO:0000256" key="6">
    <source>
        <dbReference type="ARBA" id="ARBA00023458"/>
    </source>
</evidence>
<dbReference type="Proteomes" id="UP000657385">
    <property type="component" value="Unassembled WGS sequence"/>
</dbReference>
<reference evidence="7" key="1">
    <citation type="submission" date="2020-11" db="EMBL/GenBank/DDBJ databases">
        <title>Isolation and identification of active actinomycetes.</title>
        <authorList>
            <person name="Yu B."/>
        </authorList>
    </citation>
    <scope>NUCLEOTIDE SEQUENCE</scope>
    <source>
        <strain evidence="7">NEAU-YB345</strain>
    </source>
</reference>
<dbReference type="SUPFAM" id="SSF53067">
    <property type="entry name" value="Actin-like ATPase domain"/>
    <property type="match status" value="2"/>
</dbReference>
<evidence type="ECO:0000256" key="2">
    <source>
        <dbReference type="ARBA" id="ARBA00022490"/>
    </source>
</evidence>
<comment type="subcellular location">
    <subcellularLocation>
        <location evidence="1">Cytoplasm</location>
    </subcellularLocation>
</comment>
<evidence type="ECO:0000256" key="4">
    <source>
        <dbReference type="ARBA" id="ARBA00022840"/>
    </source>
</evidence>
<dbReference type="InterPro" id="IPR056546">
    <property type="entry name" value="MreB_MamK-like"/>
</dbReference>
<dbReference type="PRINTS" id="PR01652">
    <property type="entry name" value="SHAPEPROTEIN"/>
</dbReference>
<accession>A0A931BBJ0</accession>
<protein>
    <submittedName>
        <fullName evidence="7">Rod shape-determining protein</fullName>
    </submittedName>
</protein>
<dbReference type="GO" id="GO:0005737">
    <property type="term" value="C:cytoplasm"/>
    <property type="evidence" value="ECO:0007669"/>
    <property type="project" value="UniProtKB-SubCell"/>
</dbReference>
<keyword evidence="4" id="KW-0067">ATP-binding</keyword>
<sequence length="354" mass="36774">MNRLVTDRLGTDRLIALDLGTSRVRAWRSRGGVVFDEPSVVAFDLDRGIAFAFGEPAQQMTGRTPPGMTTVNPLSAGTITDFEGARVLARLALDQARASRFSLRPTVATAVTVESRGIHVKALEQALLQAGAARALTFPAPLAAAVGAGVPIDQETGTMVVDLGAGTSDLAVFAFGQLVSATSLTVGGNTFDRTLAAWARRRHRVDLGATAAEQLRIAAGAWDGDPSARELEAKGRRTEFGTPVLATFSAEEVRRAISPAVDVLVDGMGALLAKCPTELSADITEHGIVLTGGCARDPWLSQLLRDRLGLDVQVADAPETCTVRGLGRLAGAAGTARTADGAAALRTIAAAVGD</sequence>
<dbReference type="PANTHER" id="PTHR42749">
    <property type="entry name" value="CELL SHAPE-DETERMINING PROTEIN MREB"/>
    <property type="match status" value="1"/>
</dbReference>
<keyword evidence="8" id="KW-1185">Reference proteome</keyword>
<dbReference type="GO" id="GO:0008360">
    <property type="term" value="P:regulation of cell shape"/>
    <property type="evidence" value="ECO:0007669"/>
    <property type="project" value="UniProtKB-KW"/>
</dbReference>
<dbReference type="GO" id="GO:0000902">
    <property type="term" value="P:cell morphogenesis"/>
    <property type="evidence" value="ECO:0007669"/>
    <property type="project" value="InterPro"/>
</dbReference>
<dbReference type="RefSeq" id="WP_196198469.1">
    <property type="nucleotide sequence ID" value="NZ_JADPRT010000024.1"/>
</dbReference>
<dbReference type="InterPro" id="IPR004753">
    <property type="entry name" value="MreB"/>
</dbReference>
<organism evidence="7 8">
    <name type="scientific">Streptacidiphilus fuscans</name>
    <dbReference type="NCBI Taxonomy" id="2789292"/>
    <lineage>
        <taxon>Bacteria</taxon>
        <taxon>Bacillati</taxon>
        <taxon>Actinomycetota</taxon>
        <taxon>Actinomycetes</taxon>
        <taxon>Kitasatosporales</taxon>
        <taxon>Streptomycetaceae</taxon>
        <taxon>Streptacidiphilus</taxon>
    </lineage>
</organism>
<evidence type="ECO:0000256" key="1">
    <source>
        <dbReference type="ARBA" id="ARBA00004496"/>
    </source>
</evidence>
<name>A0A931BBJ0_9ACTN</name>
<evidence type="ECO:0000313" key="8">
    <source>
        <dbReference type="Proteomes" id="UP000657385"/>
    </source>
</evidence>
<gene>
    <name evidence="7" type="ORF">I2501_37035</name>
</gene>
<evidence type="ECO:0000256" key="5">
    <source>
        <dbReference type="ARBA" id="ARBA00022960"/>
    </source>
</evidence>